<reference evidence="1 2" key="2">
    <citation type="journal article" date="2022" name="Mol. Ecol. Resour.">
        <title>The genomes of chicory, endive, great burdock and yacon provide insights into Asteraceae paleo-polyploidization history and plant inulin production.</title>
        <authorList>
            <person name="Fan W."/>
            <person name="Wang S."/>
            <person name="Wang H."/>
            <person name="Wang A."/>
            <person name="Jiang F."/>
            <person name="Liu H."/>
            <person name="Zhao H."/>
            <person name="Xu D."/>
            <person name="Zhang Y."/>
        </authorList>
    </citation>
    <scope>NUCLEOTIDE SEQUENCE [LARGE SCALE GENOMIC DNA]</scope>
    <source>
        <strain evidence="2">cv. Niubang</strain>
    </source>
</reference>
<evidence type="ECO:0000313" key="2">
    <source>
        <dbReference type="Proteomes" id="UP001055879"/>
    </source>
</evidence>
<protein>
    <submittedName>
        <fullName evidence="1">Uncharacterized protein</fullName>
    </submittedName>
</protein>
<dbReference type="EMBL" id="CM042056">
    <property type="protein sequence ID" value="KAI3698088.1"/>
    <property type="molecule type" value="Genomic_DNA"/>
</dbReference>
<keyword evidence="2" id="KW-1185">Reference proteome</keyword>
<reference evidence="2" key="1">
    <citation type="journal article" date="2022" name="Mol. Ecol. Resour.">
        <title>The genomes of chicory, endive, great burdock and yacon provide insights into Asteraceae palaeo-polyploidization history and plant inulin production.</title>
        <authorList>
            <person name="Fan W."/>
            <person name="Wang S."/>
            <person name="Wang H."/>
            <person name="Wang A."/>
            <person name="Jiang F."/>
            <person name="Liu H."/>
            <person name="Zhao H."/>
            <person name="Xu D."/>
            <person name="Zhang Y."/>
        </authorList>
    </citation>
    <scope>NUCLEOTIDE SEQUENCE [LARGE SCALE GENOMIC DNA]</scope>
    <source>
        <strain evidence="2">cv. Niubang</strain>
    </source>
</reference>
<sequence>MFSRQPFTAPESMLLSLLQIWIPFLIWIATAADYQTHHCVLNTTSNTNSSTYYSNLSQVLDSLASDNTVTDYQFLSKSAGNRPPDIAYGLYLCRADVLPDQCRNCLLKAREDIKKTCPFSKAAVSWGDDCMLRYSNYSMVTIMDSSTFASECNKLNISEKASEQRRLWEAAINLMGQIATGALNNVKNKFVASDELTYDGNRSVYGYVQCTPDLLSSDCDRCLRESIDRLQQYCYGKQGARVLTPSCNARFEIYRFLKFTADPLDTSGKNKISSYIIAAIVASIGVLVVIASMCYFLVVKKQRPVTFNDLNNETEQSLKFELGTIEAATNNFSIHNKIGEGGFGGVYKGILQNGSQIAVKRLAKGSGQGELEFKNEVVLLAKLQHRNLVRLLGFCLEDEEKILIYEYVPNHSLDYFLFDPSKRSQLDWLSRYKIIGGIARGMLYLHEDSRLRIIHRDLKASNILLDEDMNPKISDFGMARMIFGKQTQAMTNRIVGTYGYMSPEYAMHGRFSVKSDIFSLGVLVLEIISGERNTGHLQSGSGDLLGHAWSKWKNGEPLDILDPSMVDSTSQNEVLRCINIALLCVQEDVELRPLMASVVLMLNSYSVALPLPQNPPFVSRNRVRNMTSKMMESDDSICTASPSEAPLITEVHPR</sequence>
<evidence type="ECO:0000313" key="1">
    <source>
        <dbReference type="EMBL" id="KAI3698088.1"/>
    </source>
</evidence>
<comment type="caution">
    <text evidence="1">The sequence shown here is derived from an EMBL/GenBank/DDBJ whole genome shotgun (WGS) entry which is preliminary data.</text>
</comment>
<accession>A0ACB8ZLF1</accession>
<dbReference type="Proteomes" id="UP001055879">
    <property type="component" value="Linkage Group LG10"/>
</dbReference>
<organism evidence="1 2">
    <name type="scientific">Arctium lappa</name>
    <name type="common">Greater burdock</name>
    <name type="synonym">Lappa major</name>
    <dbReference type="NCBI Taxonomy" id="4217"/>
    <lineage>
        <taxon>Eukaryota</taxon>
        <taxon>Viridiplantae</taxon>
        <taxon>Streptophyta</taxon>
        <taxon>Embryophyta</taxon>
        <taxon>Tracheophyta</taxon>
        <taxon>Spermatophyta</taxon>
        <taxon>Magnoliopsida</taxon>
        <taxon>eudicotyledons</taxon>
        <taxon>Gunneridae</taxon>
        <taxon>Pentapetalae</taxon>
        <taxon>asterids</taxon>
        <taxon>campanulids</taxon>
        <taxon>Asterales</taxon>
        <taxon>Asteraceae</taxon>
        <taxon>Carduoideae</taxon>
        <taxon>Cardueae</taxon>
        <taxon>Arctiinae</taxon>
        <taxon>Arctium</taxon>
    </lineage>
</organism>
<proteinExistence type="predicted"/>
<gene>
    <name evidence="1" type="ORF">L6452_31200</name>
</gene>
<name>A0ACB8ZLF1_ARCLA</name>